<dbReference type="EMBL" id="DTKQ01000042">
    <property type="protein sequence ID" value="HGZ79460.1"/>
    <property type="molecule type" value="Genomic_DNA"/>
</dbReference>
<evidence type="ECO:0000313" key="2">
    <source>
        <dbReference type="EMBL" id="HGZ79460.1"/>
    </source>
</evidence>
<reference evidence="2" key="1">
    <citation type="journal article" date="2020" name="mSystems">
        <title>Genome- and Community-Level Interaction Insights into Carbon Utilization and Element Cycling Functions of Hydrothermarchaeota in Hydrothermal Sediment.</title>
        <authorList>
            <person name="Zhou Z."/>
            <person name="Liu Y."/>
            <person name="Xu W."/>
            <person name="Pan J."/>
            <person name="Luo Z.H."/>
            <person name="Li M."/>
        </authorList>
    </citation>
    <scope>NUCLEOTIDE SEQUENCE [LARGE SCALE GENOMIC DNA]</scope>
    <source>
        <strain evidence="2">SpSt-86</strain>
    </source>
</reference>
<proteinExistence type="predicted"/>
<name>A0A832I6U5_9THEM</name>
<feature type="transmembrane region" description="Helical" evidence="1">
    <location>
        <begin position="78"/>
        <end position="96"/>
    </location>
</feature>
<protein>
    <submittedName>
        <fullName evidence="2">Uncharacterized protein</fullName>
    </submittedName>
</protein>
<keyword evidence="1" id="KW-1133">Transmembrane helix</keyword>
<keyword evidence="1" id="KW-0812">Transmembrane</keyword>
<organism evidence="2">
    <name type="scientific">Pseudothermotoga hypogea</name>
    <dbReference type="NCBI Taxonomy" id="57487"/>
    <lineage>
        <taxon>Bacteria</taxon>
        <taxon>Thermotogati</taxon>
        <taxon>Thermotogota</taxon>
        <taxon>Thermotogae</taxon>
        <taxon>Thermotogales</taxon>
        <taxon>Thermotogaceae</taxon>
        <taxon>Pseudothermotoga</taxon>
    </lineage>
</organism>
<dbReference type="AlphaFoldDB" id="A0A832I6U5"/>
<gene>
    <name evidence="2" type="ORF">ENW55_05715</name>
</gene>
<comment type="caution">
    <text evidence="2">The sequence shown here is derived from an EMBL/GenBank/DDBJ whole genome shotgun (WGS) entry which is preliminary data.</text>
</comment>
<evidence type="ECO:0000256" key="1">
    <source>
        <dbReference type="SAM" id="Phobius"/>
    </source>
</evidence>
<accession>A0A832I6U5</accession>
<keyword evidence="1" id="KW-0472">Membrane</keyword>
<feature type="transmembrane region" description="Helical" evidence="1">
    <location>
        <begin position="20"/>
        <end position="43"/>
    </location>
</feature>
<feature type="transmembrane region" description="Helical" evidence="1">
    <location>
        <begin position="55"/>
        <end position="72"/>
    </location>
</feature>
<sequence>MWLLYVVGFLLMGLMFSVPSWMVMVFFPIFMVFFGAGLYFRIFSDDKDERTKERYRSMSYLFFTLLGINFMVAFIDPVYAAVIGWLGVLALFLFFLKKVKQMDKNGKD</sequence>